<comment type="subcellular location">
    <subcellularLocation>
        <location evidence="2">Cytoplasm</location>
    </subcellularLocation>
</comment>
<proteinExistence type="inferred from homology"/>
<dbReference type="SUPFAM" id="SSF51445">
    <property type="entry name" value="(Trans)glycosidases"/>
    <property type="match status" value="1"/>
</dbReference>
<dbReference type="RefSeq" id="WP_172175304.1">
    <property type="nucleotide sequence ID" value="NZ_CASGIA010000009.1"/>
</dbReference>
<keyword evidence="6" id="KW-0963">Cytoplasm</keyword>
<evidence type="ECO:0000256" key="7">
    <source>
        <dbReference type="ARBA" id="ARBA00022676"/>
    </source>
</evidence>
<evidence type="ECO:0000256" key="8">
    <source>
        <dbReference type="ARBA" id="ARBA00022679"/>
    </source>
</evidence>
<feature type="domain" description="CBM20" evidence="12">
    <location>
        <begin position="131"/>
        <end position="247"/>
    </location>
</feature>
<dbReference type="SMART" id="SM01065">
    <property type="entry name" value="CBM_2"/>
    <property type="match status" value="1"/>
</dbReference>
<dbReference type="Gene3D" id="2.60.40.10">
    <property type="entry name" value="Immunoglobulins"/>
    <property type="match status" value="1"/>
</dbReference>
<evidence type="ECO:0000259" key="12">
    <source>
        <dbReference type="PROSITE" id="PS51166"/>
    </source>
</evidence>
<evidence type="ECO:0000256" key="1">
    <source>
        <dbReference type="ARBA" id="ARBA00000439"/>
    </source>
</evidence>
<comment type="similarity">
    <text evidence="3">Belongs to the disproportionating enzyme family.</text>
</comment>
<dbReference type="InterPro" id="IPR013784">
    <property type="entry name" value="Carb-bd-like_fold"/>
</dbReference>
<evidence type="ECO:0000256" key="5">
    <source>
        <dbReference type="ARBA" id="ARBA00020295"/>
    </source>
</evidence>
<dbReference type="EC" id="2.4.1.25" evidence="4"/>
<protein>
    <recommendedName>
        <fullName evidence="5">4-alpha-glucanotransferase</fullName>
        <ecNumber evidence="4">2.4.1.25</ecNumber>
    </recommendedName>
    <alternativeName>
        <fullName evidence="10">Amylomaltase</fullName>
    </alternativeName>
    <alternativeName>
        <fullName evidence="11">Disproportionating enzyme</fullName>
    </alternativeName>
</protein>
<keyword evidence="8" id="KW-0808">Transferase</keyword>
<dbReference type="Pfam" id="PF00686">
    <property type="entry name" value="CBM_20"/>
    <property type="match status" value="1"/>
</dbReference>
<reference evidence="13 14" key="1">
    <citation type="submission" date="2020-05" db="EMBL/GenBank/DDBJ databases">
        <title>Distinct polysaccharide utilization as determinants for interspecies competition between intestinal Prevotella spp.</title>
        <authorList>
            <person name="Galvez E.J.C."/>
            <person name="Iljazovic A."/>
            <person name="Strowig T."/>
        </authorList>
    </citation>
    <scope>NUCLEOTIDE SEQUENCE [LARGE SCALE GENOMIC DNA]</scope>
    <source>
        <strain evidence="13 14">PROD</strain>
    </source>
</reference>
<dbReference type="PROSITE" id="PS51166">
    <property type="entry name" value="CBM20"/>
    <property type="match status" value="1"/>
</dbReference>
<dbReference type="Gene3D" id="3.20.20.80">
    <property type="entry name" value="Glycosidases"/>
    <property type="match status" value="2"/>
</dbReference>
<dbReference type="InterPro" id="IPR013783">
    <property type="entry name" value="Ig-like_fold"/>
</dbReference>
<evidence type="ECO:0000256" key="9">
    <source>
        <dbReference type="ARBA" id="ARBA00023277"/>
    </source>
</evidence>
<evidence type="ECO:0000256" key="6">
    <source>
        <dbReference type="ARBA" id="ARBA00022490"/>
    </source>
</evidence>
<name>A0ABX2AWK5_9BACT</name>
<dbReference type="GeneID" id="82157256"/>
<comment type="catalytic activity">
    <reaction evidence="1">
        <text>Transfers a segment of a (1-&gt;4)-alpha-D-glucan to a new position in an acceptor, which may be glucose or a (1-&gt;4)-alpha-D-glucan.</text>
        <dbReference type="EC" id="2.4.1.25"/>
    </reaction>
</comment>
<organism evidence="13 14">
    <name type="scientific">Xylanibacter rodentium</name>
    <dbReference type="NCBI Taxonomy" id="2736289"/>
    <lineage>
        <taxon>Bacteria</taxon>
        <taxon>Pseudomonadati</taxon>
        <taxon>Bacteroidota</taxon>
        <taxon>Bacteroidia</taxon>
        <taxon>Bacteroidales</taxon>
        <taxon>Prevotellaceae</taxon>
        <taxon>Xylanibacter</taxon>
    </lineage>
</organism>
<dbReference type="InterPro" id="IPR003385">
    <property type="entry name" value="Glyco_hydro_77"/>
</dbReference>
<evidence type="ECO:0000256" key="3">
    <source>
        <dbReference type="ARBA" id="ARBA00005684"/>
    </source>
</evidence>
<evidence type="ECO:0000256" key="2">
    <source>
        <dbReference type="ARBA" id="ARBA00004496"/>
    </source>
</evidence>
<dbReference type="InterPro" id="IPR002044">
    <property type="entry name" value="CBM20"/>
</dbReference>
<dbReference type="PANTHER" id="PTHR32518:SF3">
    <property type="entry name" value="4-ALPHA-GLUCANOTRANSFERASE"/>
    <property type="match status" value="1"/>
</dbReference>
<dbReference type="PANTHER" id="PTHR32518">
    <property type="match status" value="1"/>
</dbReference>
<accession>A0ABX2AWK5</accession>
<evidence type="ECO:0000256" key="10">
    <source>
        <dbReference type="ARBA" id="ARBA00031423"/>
    </source>
</evidence>
<evidence type="ECO:0000313" key="13">
    <source>
        <dbReference type="EMBL" id="NPE13828.1"/>
    </source>
</evidence>
<dbReference type="Pfam" id="PF02446">
    <property type="entry name" value="Glyco_hydro_77"/>
    <property type="match status" value="1"/>
</dbReference>
<keyword evidence="7" id="KW-0328">Glycosyltransferase</keyword>
<evidence type="ECO:0000256" key="4">
    <source>
        <dbReference type="ARBA" id="ARBA00012560"/>
    </source>
</evidence>
<evidence type="ECO:0000313" key="14">
    <source>
        <dbReference type="Proteomes" id="UP001193734"/>
    </source>
</evidence>
<dbReference type="Proteomes" id="UP001193734">
    <property type="component" value="Unassembled WGS sequence"/>
</dbReference>
<evidence type="ECO:0000256" key="11">
    <source>
        <dbReference type="ARBA" id="ARBA00031501"/>
    </source>
</evidence>
<comment type="caution">
    <text evidence="13">The sequence shown here is derived from an EMBL/GenBank/DDBJ whole genome shotgun (WGS) entry which is preliminary data.</text>
</comment>
<dbReference type="EMBL" id="JABKKE010000007">
    <property type="protein sequence ID" value="NPE13828.1"/>
    <property type="molecule type" value="Genomic_DNA"/>
</dbReference>
<dbReference type="SUPFAM" id="SSF49452">
    <property type="entry name" value="Starch-binding domain-like"/>
    <property type="match status" value="1"/>
</dbReference>
<sequence length="898" mass="104512">MKLKFSLTYGTMWGESLHVQIEYLGYDGSVRRHNLPMNTNDGRLWTLETVALGSRHHPMSAFRYCYQVENAAGDIIRREWNMVPRIYPFDPTKDYTMPDSWRDIPFQYHMYTSAYAVTMYGSRGEEVRPLPTSLYRRTLLFRVSAPQLKPGQELAVCGSHPALGGWNTSRYMKMQYAGQAEWVLSVNVMGMFFPIEYKYVVVDAETSAFVAWEEGDNRTTGDKEISDGEVLALDGGFLRVSEDVWKIAGVVIPVFSLRSSFSYGVGDFGDLKRMVDWVVETGMKMIQILPINDTTKTRGWSDSYPYNAVSVYALHPHYVDLEAAGVLSDKSRMTAYHRQRQELNALPYSDYEAVDRVKTAYLHELYAECGWQMSGTEEYRTFVEKNAGWLMPYAAFCSMRDRCGTAHFEEWPEHSVYNQEAVRRYCDANQEDVQYVYFVQYLLHRQLLEAGDYARSKGVVIKGDIPIGVCRDSVDVWMQPQYFNLDSQTGAPPDAFTQNGQNWEFPTYNWPAMIADGCSWWRSRFAHMEHYFDAFRIDHVLGFFRIWEIPLDSVHGLLGHFSPALPLTSGEIEYFGLPFRKDLFTRPFINDSIIDRIFGVHAGYVRDAFLISGPYGLYSLKGDYDTQRKVERHFVGMHDENSIWIRDGLYRLISNVLFVEDPRQPEMYHPRIGVYNEPVFDALSVEEKEAFMRLYNNYYYNRHNDYWREQAMTRLPVALGNTRMMVCAEDLGMLPDCVGSVLDALRIQTLEIQTMPKQSGLEFAHLAANPYRSVATFSTHDMPSLRMWWEESPERTQRYYVTMMQKEGRAPEHLPAHLAEEIVARHLYCPSMLCLLSFQDWMAMDGELRSDAVREERINVPADNSHRWKYRMHITIEELMKAERFNQKLRQMITRSRR</sequence>
<keyword evidence="14" id="KW-1185">Reference proteome</keyword>
<gene>
    <name evidence="13" type="ORF">HPS55_05710</name>
</gene>
<keyword evidence="9" id="KW-0119">Carbohydrate metabolism</keyword>
<dbReference type="InterPro" id="IPR017853">
    <property type="entry name" value="GH"/>
</dbReference>